<comment type="caution">
    <text evidence="3">The sequence shown here is derived from an EMBL/GenBank/DDBJ whole genome shotgun (WGS) entry which is preliminary data.</text>
</comment>
<dbReference type="OrthoDB" id="9809488at2"/>
<keyword evidence="3" id="KW-0378">Hydrolase</keyword>
<reference evidence="3 4" key="1">
    <citation type="submission" date="2016-04" db="EMBL/GenBank/DDBJ databases">
        <title>Genome sequence of Clostridium magnum DSM 2767.</title>
        <authorList>
            <person name="Poehlein A."/>
            <person name="Uhlig R."/>
            <person name="Fischer R."/>
            <person name="Bahl H."/>
            <person name="Daniel R."/>
        </authorList>
    </citation>
    <scope>NUCLEOTIDE SEQUENCE [LARGE SCALE GENOMIC DNA]</scope>
    <source>
        <strain evidence="3 4">DSM 2767</strain>
    </source>
</reference>
<proteinExistence type="predicted"/>
<dbReference type="AlphaFoldDB" id="A0A162TTT0"/>
<feature type="domain" description="M23ase beta-sheet core" evidence="2">
    <location>
        <begin position="228"/>
        <end position="323"/>
    </location>
</feature>
<sequence length="328" mass="36469">MLLGNKAKLSLSFLAIIIAVAVIIQYIQSKPNAYEVYMNGKHLAFIESKEELYNVKKDIEQDLEKRFGKTTINDDIKFNYVRVSLKDLSSSKILRKTVVKNSTTKVSGVLMKSDGKNVGFLANENEIIKVLDTVKDMYIKEYSNSDLKLKNHITYVKEDTSIGHIQTIEDIVKVVNDNKKDSLVSFIKESEINKTENLSLSRSTSLSNLMYTPSRGEITSPFGVRWGKMHNGIDIGASMGDPIYAAMDGKVCCAEWEDGYGNVIKIDHGSGVQTVYAHCSSIGVSLGQYVKRGEKIGQVGSTGRSTGPHVHFEVRVDNVPQNPSKYLN</sequence>
<dbReference type="STRING" id="1121326.CLMAG_00580"/>
<dbReference type="EC" id="3.4.24.-" evidence="3"/>
<name>A0A162TTT0_9CLOT</name>
<evidence type="ECO:0000259" key="2">
    <source>
        <dbReference type="Pfam" id="PF01551"/>
    </source>
</evidence>
<dbReference type="Gene3D" id="2.70.70.10">
    <property type="entry name" value="Glucose Permease (Domain IIA)"/>
    <property type="match status" value="1"/>
</dbReference>
<organism evidence="3 4">
    <name type="scientific">Clostridium magnum DSM 2767</name>
    <dbReference type="NCBI Taxonomy" id="1121326"/>
    <lineage>
        <taxon>Bacteria</taxon>
        <taxon>Bacillati</taxon>
        <taxon>Bacillota</taxon>
        <taxon>Clostridia</taxon>
        <taxon>Eubacteriales</taxon>
        <taxon>Clostridiaceae</taxon>
        <taxon>Clostridium</taxon>
    </lineage>
</organism>
<dbReference type="Proteomes" id="UP000076603">
    <property type="component" value="Unassembled WGS sequence"/>
</dbReference>
<dbReference type="InterPro" id="IPR050570">
    <property type="entry name" value="Cell_wall_metabolism_enzyme"/>
</dbReference>
<accession>A0A162TTT0</accession>
<evidence type="ECO:0000313" key="3">
    <source>
        <dbReference type="EMBL" id="KZL93054.1"/>
    </source>
</evidence>
<dbReference type="RefSeq" id="WP_082831761.1">
    <property type="nucleotide sequence ID" value="NZ_FQXL01000034.1"/>
</dbReference>
<keyword evidence="1" id="KW-0732">Signal</keyword>
<dbReference type="PANTHER" id="PTHR21666">
    <property type="entry name" value="PEPTIDASE-RELATED"/>
    <property type="match status" value="1"/>
</dbReference>
<protein>
    <submittedName>
        <fullName evidence="3">Murein DD-endopeptidase MepM</fullName>
        <ecNumber evidence="3">3.4.24.-</ecNumber>
    </submittedName>
</protein>
<dbReference type="InterPro" id="IPR011055">
    <property type="entry name" value="Dup_hybrid_motif"/>
</dbReference>
<dbReference type="GO" id="GO:0004222">
    <property type="term" value="F:metalloendopeptidase activity"/>
    <property type="evidence" value="ECO:0007669"/>
    <property type="project" value="TreeGrafter"/>
</dbReference>
<dbReference type="SUPFAM" id="SSF51261">
    <property type="entry name" value="Duplicated hybrid motif"/>
    <property type="match status" value="1"/>
</dbReference>
<dbReference type="PATRIC" id="fig|1121326.3.peg.45"/>
<gene>
    <name evidence="3" type="primary">mepM_1</name>
    <name evidence="3" type="ORF">CLMAG_00580</name>
</gene>
<dbReference type="InterPro" id="IPR016047">
    <property type="entry name" value="M23ase_b-sheet_dom"/>
</dbReference>
<dbReference type="PANTHER" id="PTHR21666:SF289">
    <property type="entry name" value="L-ALA--D-GLU ENDOPEPTIDASE"/>
    <property type="match status" value="1"/>
</dbReference>
<keyword evidence="4" id="KW-1185">Reference proteome</keyword>
<evidence type="ECO:0000256" key="1">
    <source>
        <dbReference type="ARBA" id="ARBA00022729"/>
    </source>
</evidence>
<evidence type="ECO:0000313" key="4">
    <source>
        <dbReference type="Proteomes" id="UP000076603"/>
    </source>
</evidence>
<dbReference type="CDD" id="cd12797">
    <property type="entry name" value="M23_peptidase"/>
    <property type="match status" value="1"/>
</dbReference>
<dbReference type="EMBL" id="LWAE01000001">
    <property type="protein sequence ID" value="KZL93054.1"/>
    <property type="molecule type" value="Genomic_DNA"/>
</dbReference>
<dbReference type="Pfam" id="PF01551">
    <property type="entry name" value="Peptidase_M23"/>
    <property type="match status" value="1"/>
</dbReference>